<dbReference type="STRING" id="583345.Mmol_1489"/>
<feature type="domain" description="HMA" evidence="2">
    <location>
        <begin position="1"/>
        <end position="63"/>
    </location>
</feature>
<name>C6WWU4_METML</name>
<evidence type="ECO:0000259" key="2">
    <source>
        <dbReference type="PROSITE" id="PS50846"/>
    </source>
</evidence>
<dbReference type="PROSITE" id="PS50846">
    <property type="entry name" value="HMA_2"/>
    <property type="match status" value="1"/>
</dbReference>
<dbReference type="KEGG" id="mmb:Mmol_1489"/>
<dbReference type="AlphaFoldDB" id="C6WWU4"/>
<dbReference type="Gene3D" id="3.30.70.100">
    <property type="match status" value="1"/>
</dbReference>
<dbReference type="HOGENOM" id="CLU_134973_5_0_4"/>
<dbReference type="InterPro" id="IPR017969">
    <property type="entry name" value="Heavy-metal-associated_CS"/>
</dbReference>
<dbReference type="OrthoDB" id="9813965at2"/>
<dbReference type="InterPro" id="IPR006121">
    <property type="entry name" value="HMA_dom"/>
</dbReference>
<dbReference type="InterPro" id="IPR036163">
    <property type="entry name" value="HMA_dom_sf"/>
</dbReference>
<dbReference type="Proteomes" id="UP000002742">
    <property type="component" value="Chromosome"/>
</dbReference>
<dbReference type="SUPFAM" id="SSF55008">
    <property type="entry name" value="HMA, heavy metal-associated domain"/>
    <property type="match status" value="1"/>
</dbReference>
<dbReference type="PROSITE" id="PS01047">
    <property type="entry name" value="HMA_1"/>
    <property type="match status" value="1"/>
</dbReference>
<accession>C6WWU4</accession>
<evidence type="ECO:0000256" key="1">
    <source>
        <dbReference type="ARBA" id="ARBA00022723"/>
    </source>
</evidence>
<protein>
    <submittedName>
        <fullName evidence="3">Heavy metal transport/detoxification protein</fullName>
    </submittedName>
</protein>
<gene>
    <name evidence="3" type="ordered locus">Mmol_1489</name>
</gene>
<dbReference type="RefSeq" id="WP_015832428.1">
    <property type="nucleotide sequence ID" value="NC_012968.1"/>
</dbReference>
<reference evidence="4" key="1">
    <citation type="submission" date="2009-07" db="EMBL/GenBank/DDBJ databases">
        <title>Complete sequence of Methylotenera mobilis JLW8.</title>
        <authorList>
            <consortium name="US DOE Joint Genome Institute"/>
            <person name="Lucas S."/>
            <person name="Copeland A."/>
            <person name="Lapidus A."/>
            <person name="Glavina del Rio T."/>
            <person name="Tice H."/>
            <person name="Bruce D."/>
            <person name="Goodwin L."/>
            <person name="Pitluck S."/>
            <person name="LaButti K.M."/>
            <person name="Clum A."/>
            <person name="Larimer F."/>
            <person name="Land M."/>
            <person name="Hauser L."/>
            <person name="Kyrpides N."/>
            <person name="Mikhailova N."/>
            <person name="Kayluzhnaya M."/>
            <person name="Chistoserdova L."/>
        </authorList>
    </citation>
    <scope>NUCLEOTIDE SEQUENCE [LARGE SCALE GENOMIC DNA]</scope>
    <source>
        <strain evidence="4">JLW8 / ATCC BAA-1282 / DSM 17540</strain>
    </source>
</reference>
<evidence type="ECO:0000313" key="3">
    <source>
        <dbReference type="EMBL" id="ACT48393.1"/>
    </source>
</evidence>
<organism evidence="3 4">
    <name type="scientific">Methylotenera mobilis (strain JLW8 / ATCC BAA-1282 / DSM 17540)</name>
    <dbReference type="NCBI Taxonomy" id="583345"/>
    <lineage>
        <taxon>Bacteria</taxon>
        <taxon>Pseudomonadati</taxon>
        <taxon>Pseudomonadota</taxon>
        <taxon>Betaproteobacteria</taxon>
        <taxon>Nitrosomonadales</taxon>
        <taxon>Methylophilaceae</taxon>
        <taxon>Methylotenera</taxon>
    </lineage>
</organism>
<keyword evidence="1" id="KW-0479">Metal-binding</keyword>
<sequence>MYILRVQNMNCGGCVNTIKKTIQQIDALAVIDVELSTKTLRVNSAMPEAVIIQAISDAGFQPLR</sequence>
<dbReference type="EMBL" id="CP001672">
    <property type="protein sequence ID" value="ACT48393.1"/>
    <property type="molecule type" value="Genomic_DNA"/>
</dbReference>
<reference evidence="3 4" key="2">
    <citation type="journal article" date="2011" name="J. Bacteriol.">
        <title>Genomes of three methylotrophs from a single niche uncover genetic and metabolic divergence of Methylophilaceae.</title>
        <authorList>
            <person name="Lapidus A."/>
            <person name="Clum A."/>
            <person name="Labutti K."/>
            <person name="Kaluzhnaya M.G."/>
            <person name="Lim S."/>
            <person name="Beck D.A."/>
            <person name="Glavina Del Rio T."/>
            <person name="Nolan M."/>
            <person name="Mavromatis K."/>
            <person name="Huntemann M."/>
            <person name="Lucas S."/>
            <person name="Lidstrom M.E."/>
            <person name="Ivanova N."/>
            <person name="Chistoserdova L."/>
        </authorList>
    </citation>
    <scope>NUCLEOTIDE SEQUENCE [LARGE SCALE GENOMIC DNA]</scope>
    <source>
        <strain evidence="4">JLW8 / ATCC BAA-1282 / DSM 17540</strain>
    </source>
</reference>
<proteinExistence type="predicted"/>
<evidence type="ECO:0000313" key="4">
    <source>
        <dbReference type="Proteomes" id="UP000002742"/>
    </source>
</evidence>
<dbReference type="GO" id="GO:0046872">
    <property type="term" value="F:metal ion binding"/>
    <property type="evidence" value="ECO:0007669"/>
    <property type="project" value="UniProtKB-KW"/>
</dbReference>
<dbReference type="CDD" id="cd00371">
    <property type="entry name" value="HMA"/>
    <property type="match status" value="1"/>
</dbReference>
<keyword evidence="4" id="KW-1185">Reference proteome</keyword>
<dbReference type="Pfam" id="PF00403">
    <property type="entry name" value="HMA"/>
    <property type="match status" value="1"/>
</dbReference>